<sequence length="36" mass="4147">MSVSSMGRSIFLFQFVDAMPRPQHTHLFCKCFLGRA</sequence>
<name>R7QF97_CHOCR</name>
<evidence type="ECO:0000313" key="2">
    <source>
        <dbReference type="Proteomes" id="UP000012073"/>
    </source>
</evidence>
<protein>
    <submittedName>
        <fullName evidence="1">Uncharacterized protein</fullName>
    </submittedName>
</protein>
<evidence type="ECO:0000313" key="1">
    <source>
        <dbReference type="EMBL" id="CDF36764.1"/>
    </source>
</evidence>
<dbReference type="KEGG" id="ccp:CHC_T00004810001"/>
<reference evidence="2" key="1">
    <citation type="journal article" date="2013" name="Proc. Natl. Acad. Sci. U.S.A.">
        <title>Genome structure and metabolic features in the red seaweed Chondrus crispus shed light on evolution of the Archaeplastida.</title>
        <authorList>
            <person name="Collen J."/>
            <person name="Porcel B."/>
            <person name="Carre W."/>
            <person name="Ball S.G."/>
            <person name="Chaparro C."/>
            <person name="Tonon T."/>
            <person name="Barbeyron T."/>
            <person name="Michel G."/>
            <person name="Noel B."/>
            <person name="Valentin K."/>
            <person name="Elias M."/>
            <person name="Artiguenave F."/>
            <person name="Arun A."/>
            <person name="Aury J.M."/>
            <person name="Barbosa-Neto J.F."/>
            <person name="Bothwell J.H."/>
            <person name="Bouget F.Y."/>
            <person name="Brillet L."/>
            <person name="Cabello-Hurtado F."/>
            <person name="Capella-Gutierrez S."/>
            <person name="Charrier B."/>
            <person name="Cladiere L."/>
            <person name="Cock J.M."/>
            <person name="Coelho S.M."/>
            <person name="Colleoni C."/>
            <person name="Czjzek M."/>
            <person name="Da Silva C."/>
            <person name="Delage L."/>
            <person name="Denoeud F."/>
            <person name="Deschamps P."/>
            <person name="Dittami S.M."/>
            <person name="Gabaldon T."/>
            <person name="Gachon C.M."/>
            <person name="Groisillier A."/>
            <person name="Herve C."/>
            <person name="Jabbari K."/>
            <person name="Katinka M."/>
            <person name="Kloareg B."/>
            <person name="Kowalczyk N."/>
            <person name="Labadie K."/>
            <person name="Leblanc C."/>
            <person name="Lopez P.J."/>
            <person name="McLachlan D.H."/>
            <person name="Meslet-Cladiere L."/>
            <person name="Moustafa A."/>
            <person name="Nehr Z."/>
            <person name="Nyvall Collen P."/>
            <person name="Panaud O."/>
            <person name="Partensky F."/>
            <person name="Poulain J."/>
            <person name="Rensing S.A."/>
            <person name="Rousvoal S."/>
            <person name="Samson G."/>
            <person name="Symeonidi A."/>
            <person name="Weissenbach J."/>
            <person name="Zambounis A."/>
            <person name="Wincker P."/>
            <person name="Boyen C."/>
        </authorList>
    </citation>
    <scope>NUCLEOTIDE SEQUENCE [LARGE SCALE GENOMIC DNA]</scope>
    <source>
        <strain evidence="2">cv. Stackhouse</strain>
    </source>
</reference>
<dbReference type="EMBL" id="HG001800">
    <property type="protein sequence ID" value="CDF36764.1"/>
    <property type="molecule type" value="Genomic_DNA"/>
</dbReference>
<organism evidence="1 2">
    <name type="scientific">Chondrus crispus</name>
    <name type="common">Carrageen Irish moss</name>
    <name type="synonym">Polymorpha crispa</name>
    <dbReference type="NCBI Taxonomy" id="2769"/>
    <lineage>
        <taxon>Eukaryota</taxon>
        <taxon>Rhodophyta</taxon>
        <taxon>Florideophyceae</taxon>
        <taxon>Rhodymeniophycidae</taxon>
        <taxon>Gigartinales</taxon>
        <taxon>Gigartinaceae</taxon>
        <taxon>Chondrus</taxon>
    </lineage>
</organism>
<dbReference type="RefSeq" id="XP_005716583.1">
    <property type="nucleotide sequence ID" value="XM_005716526.1"/>
</dbReference>
<proteinExistence type="predicted"/>
<dbReference type="GeneID" id="17324298"/>
<accession>R7QF97</accession>
<keyword evidence="2" id="KW-1185">Reference proteome</keyword>
<dbReference type="AlphaFoldDB" id="R7QF97"/>
<dbReference type="Gramene" id="CDF36764">
    <property type="protein sequence ID" value="CDF36764"/>
    <property type="gene ID" value="CHC_T00004810001"/>
</dbReference>
<dbReference type="Proteomes" id="UP000012073">
    <property type="component" value="Unassembled WGS sequence"/>
</dbReference>
<gene>
    <name evidence="1" type="ORF">CHC_T00004810001</name>
</gene>